<accession>A0A317KV51</accession>
<evidence type="ECO:0000313" key="2">
    <source>
        <dbReference type="EMBL" id="PWU67034.1"/>
    </source>
</evidence>
<dbReference type="InterPro" id="IPR016477">
    <property type="entry name" value="Fructo-/Ketosamine-3-kinase"/>
</dbReference>
<dbReference type="RefSeq" id="WP_109985445.1">
    <property type="nucleotide sequence ID" value="NZ_JAJUIE010000025.1"/>
</dbReference>
<dbReference type="PANTHER" id="PTHR12149">
    <property type="entry name" value="FRUCTOSAMINE 3 KINASE-RELATED PROTEIN"/>
    <property type="match status" value="1"/>
</dbReference>
<keyword evidence="3" id="KW-1185">Reference proteome</keyword>
<reference evidence="2 3" key="1">
    <citation type="submission" date="2018-05" db="EMBL/GenBank/DDBJ databases">
        <title>Genomic analysis of Gracilibacillus dipsosauri DD1 reveals novel features of a salt-tolerant amylase.</title>
        <authorList>
            <person name="Deutch C.E."/>
            <person name="Yang S."/>
        </authorList>
    </citation>
    <scope>NUCLEOTIDE SEQUENCE [LARGE SCALE GENOMIC DNA]</scope>
    <source>
        <strain evidence="2 3">DD1</strain>
    </source>
</reference>
<sequence length="285" mass="32922">MQEKLRQIGDKSEVKEFRSVAGGDINNAYYVKTEKNKYFIKTNEKVPSDFFQLEAKGLEAIRQTNTINVPKVYHYDIATNNEEIMLIMEWIAGDKRQANGNLLGENLASMHLAEAGPQYGLDIPTFVGDLVQENSWYDSWVEYYQKQRLQTQLELGIQRDSMPQMRRSRLETLIDKLDNYIPKRPKVSLLHGDLWGGNWLAGPRGIPYLIDPSILYGDHAFEIAFTELFGGFPTSFYQSYQAIFPLPDYYEDIKPIYQLFYLLVHLNIFGEGYGGAVDRILNQYT</sequence>
<dbReference type="EMBL" id="QGTD01000019">
    <property type="protein sequence ID" value="PWU67034.1"/>
    <property type="molecule type" value="Genomic_DNA"/>
</dbReference>
<organism evidence="2 3">
    <name type="scientific">Gracilibacillus dipsosauri</name>
    <dbReference type="NCBI Taxonomy" id="178340"/>
    <lineage>
        <taxon>Bacteria</taxon>
        <taxon>Bacillati</taxon>
        <taxon>Bacillota</taxon>
        <taxon>Bacilli</taxon>
        <taxon>Bacillales</taxon>
        <taxon>Bacillaceae</taxon>
        <taxon>Gracilibacillus</taxon>
    </lineage>
</organism>
<dbReference type="OrthoDB" id="5291879at2"/>
<keyword evidence="1 2" id="KW-0418">Kinase</keyword>
<name>A0A317KV51_9BACI</name>
<dbReference type="GO" id="GO:0016301">
    <property type="term" value="F:kinase activity"/>
    <property type="evidence" value="ECO:0007669"/>
    <property type="project" value="UniProtKB-UniRule"/>
</dbReference>
<evidence type="ECO:0000256" key="1">
    <source>
        <dbReference type="PIRNR" id="PIRNR006221"/>
    </source>
</evidence>
<protein>
    <submittedName>
        <fullName evidence="2">Fructosamine kinase</fullName>
    </submittedName>
</protein>
<dbReference type="Gene3D" id="3.90.1200.10">
    <property type="match status" value="1"/>
</dbReference>
<keyword evidence="1" id="KW-0808">Transferase</keyword>
<dbReference type="InterPro" id="IPR011009">
    <property type="entry name" value="Kinase-like_dom_sf"/>
</dbReference>
<dbReference type="PANTHER" id="PTHR12149:SF8">
    <property type="entry name" value="PROTEIN-RIBULOSAMINE 3-KINASE"/>
    <property type="match status" value="1"/>
</dbReference>
<proteinExistence type="inferred from homology"/>
<dbReference type="Proteomes" id="UP000245624">
    <property type="component" value="Unassembled WGS sequence"/>
</dbReference>
<dbReference type="PIRSF" id="PIRSF006221">
    <property type="entry name" value="Ketosamine-3-kinase"/>
    <property type="match status" value="1"/>
</dbReference>
<dbReference type="Gene3D" id="3.30.200.20">
    <property type="entry name" value="Phosphorylase Kinase, domain 1"/>
    <property type="match status" value="1"/>
</dbReference>
<dbReference type="Pfam" id="PF03881">
    <property type="entry name" value="Fructosamin_kin"/>
    <property type="match status" value="1"/>
</dbReference>
<evidence type="ECO:0000313" key="3">
    <source>
        <dbReference type="Proteomes" id="UP000245624"/>
    </source>
</evidence>
<gene>
    <name evidence="2" type="ORF">DLJ74_17585</name>
</gene>
<comment type="similarity">
    <text evidence="1">Belongs to the fructosamine kinase family.</text>
</comment>
<dbReference type="AlphaFoldDB" id="A0A317KV51"/>
<comment type="caution">
    <text evidence="2">The sequence shown here is derived from an EMBL/GenBank/DDBJ whole genome shotgun (WGS) entry which is preliminary data.</text>
</comment>
<dbReference type="SUPFAM" id="SSF56112">
    <property type="entry name" value="Protein kinase-like (PK-like)"/>
    <property type="match status" value="1"/>
</dbReference>